<dbReference type="Pfam" id="PF03601">
    <property type="entry name" value="Cons_hypoth698"/>
    <property type="match status" value="1"/>
</dbReference>
<evidence type="ECO:0000256" key="1">
    <source>
        <dbReference type="ARBA" id="ARBA00004651"/>
    </source>
</evidence>
<keyword evidence="4 7" id="KW-0812">Transmembrane</keyword>
<proteinExistence type="inferred from homology"/>
<feature type="transmembrane region" description="Helical" evidence="7">
    <location>
        <begin position="92"/>
        <end position="110"/>
    </location>
</feature>
<keyword evidence="3" id="KW-1003">Cell membrane</keyword>
<keyword evidence="6 7" id="KW-0472">Membrane</keyword>
<dbReference type="GO" id="GO:0005886">
    <property type="term" value="C:plasma membrane"/>
    <property type="evidence" value="ECO:0007669"/>
    <property type="project" value="UniProtKB-SubCell"/>
</dbReference>
<evidence type="ECO:0000256" key="4">
    <source>
        <dbReference type="ARBA" id="ARBA00022692"/>
    </source>
</evidence>
<comment type="similarity">
    <text evidence="2">Belongs to the UPF0324 family.</text>
</comment>
<evidence type="ECO:0000256" key="6">
    <source>
        <dbReference type="ARBA" id="ARBA00023136"/>
    </source>
</evidence>
<dbReference type="RefSeq" id="WP_156191961.1">
    <property type="nucleotide sequence ID" value="NZ_CP046452.1"/>
</dbReference>
<evidence type="ECO:0000256" key="3">
    <source>
        <dbReference type="ARBA" id="ARBA00022475"/>
    </source>
</evidence>
<feature type="transmembrane region" description="Helical" evidence="7">
    <location>
        <begin position="275"/>
        <end position="295"/>
    </location>
</feature>
<comment type="subcellular location">
    <subcellularLocation>
        <location evidence="1">Cell membrane</location>
        <topology evidence="1">Multi-pass membrane protein</topology>
    </subcellularLocation>
</comment>
<dbReference type="AlphaFoldDB" id="A0A6B8W1M8"/>
<feature type="transmembrane region" description="Helical" evidence="7">
    <location>
        <begin position="242"/>
        <end position="263"/>
    </location>
</feature>
<dbReference type="Proteomes" id="UP000427071">
    <property type="component" value="Chromosome"/>
</dbReference>
<feature type="transmembrane region" description="Helical" evidence="7">
    <location>
        <begin position="152"/>
        <end position="177"/>
    </location>
</feature>
<evidence type="ECO:0000256" key="5">
    <source>
        <dbReference type="ARBA" id="ARBA00022989"/>
    </source>
</evidence>
<accession>A0A6B8W1M8</accession>
<feature type="transmembrane region" description="Helical" evidence="7">
    <location>
        <begin position="210"/>
        <end position="230"/>
    </location>
</feature>
<name>A0A6B8W1M8_9CORY</name>
<evidence type="ECO:0000256" key="7">
    <source>
        <dbReference type="SAM" id="Phobius"/>
    </source>
</evidence>
<keyword evidence="5 7" id="KW-1133">Transmembrane helix</keyword>
<protein>
    <recommendedName>
        <fullName evidence="10">Sulfate exporter family transporter</fullName>
    </recommendedName>
</protein>
<feature type="transmembrane region" description="Helical" evidence="7">
    <location>
        <begin position="302"/>
        <end position="322"/>
    </location>
</feature>
<sequence>MTAVQKFAPGLVLAVVGAVIAYVLDLGVKALTGVSTLILVAIIVGMILGNARPLSDRWRPGLTLASKQVLRLGVALLGFSISLSTLADLGLVSLATIVAIVVGGTALTFALTRWSSLSREHVLMIGAGCTICGAAAISAVESVLPKRKAEEFASAIAVIVVLGTAMIAVGPLVAVAFGLTPEQAGLFIGGSTHEVGQVVAAGMISGVVEMAVAVKLGRVLLLAPVVALIGMGGSAKPNAKTLFPLFIQGFLLAVLLRTFLPIPEELLSLLAELKTWLFAAAMFALGTTVTAQTLAKSGLRPFLVGLTVTAGVIGIASLGTLLI</sequence>
<evidence type="ECO:0000313" key="9">
    <source>
        <dbReference type="Proteomes" id="UP000427071"/>
    </source>
</evidence>
<dbReference type="PANTHER" id="PTHR30106:SF2">
    <property type="entry name" value="UPF0324 INNER MEMBRANE PROTEIN YEIH"/>
    <property type="match status" value="1"/>
</dbReference>
<evidence type="ECO:0000256" key="2">
    <source>
        <dbReference type="ARBA" id="ARBA00007977"/>
    </source>
</evidence>
<gene>
    <name evidence="8" type="ORF">CKALI_03425</name>
</gene>
<dbReference type="KEGG" id="ckw:CKALI_03425"/>
<feature type="transmembrane region" description="Helical" evidence="7">
    <location>
        <begin position="30"/>
        <end position="48"/>
    </location>
</feature>
<evidence type="ECO:0000313" key="8">
    <source>
        <dbReference type="EMBL" id="QGU01568.1"/>
    </source>
</evidence>
<dbReference type="InterPro" id="IPR018383">
    <property type="entry name" value="UPF0324_pro"/>
</dbReference>
<organism evidence="8 9">
    <name type="scientific">Corynebacterium kalinowskii</name>
    <dbReference type="NCBI Taxonomy" id="2675216"/>
    <lineage>
        <taxon>Bacteria</taxon>
        <taxon>Bacillati</taxon>
        <taxon>Actinomycetota</taxon>
        <taxon>Actinomycetes</taxon>
        <taxon>Mycobacteriales</taxon>
        <taxon>Corynebacteriaceae</taxon>
        <taxon>Corynebacterium</taxon>
    </lineage>
</organism>
<evidence type="ECO:0008006" key="10">
    <source>
        <dbReference type="Google" id="ProtNLM"/>
    </source>
</evidence>
<keyword evidence="9" id="KW-1185">Reference proteome</keyword>
<dbReference type="EMBL" id="CP046452">
    <property type="protein sequence ID" value="QGU01568.1"/>
    <property type="molecule type" value="Genomic_DNA"/>
</dbReference>
<feature type="transmembrane region" description="Helical" evidence="7">
    <location>
        <begin position="7"/>
        <end position="24"/>
    </location>
</feature>
<reference evidence="9" key="1">
    <citation type="submission" date="2019-11" db="EMBL/GenBank/DDBJ databases">
        <title>Complete genome sequence of Corynebacterium kalinowskii 1959, a novel Corynebacterium species isolated from soil of a small paddock in Vilsendorf, Germany.</title>
        <authorList>
            <person name="Schaffert L."/>
            <person name="Ruwe M."/>
            <person name="Milse J."/>
            <person name="Hanuschka K."/>
            <person name="Ortseifen V."/>
            <person name="Droste J."/>
            <person name="Brandt D."/>
            <person name="Schlueter L."/>
            <person name="Kutter Y."/>
            <person name="Vinke S."/>
            <person name="Viehoefer P."/>
            <person name="Jacob L."/>
            <person name="Luebke N.-C."/>
            <person name="Schulte-Berndt E."/>
            <person name="Hain C."/>
            <person name="Linder M."/>
            <person name="Schmidt P."/>
            <person name="Wollenschlaeger L."/>
            <person name="Luttermann T."/>
            <person name="Thieme E."/>
            <person name="Hassa J."/>
            <person name="Haak M."/>
            <person name="Wittchen M."/>
            <person name="Mentz A."/>
            <person name="Persicke M."/>
            <person name="Busche T."/>
            <person name="Ruckert C."/>
        </authorList>
    </citation>
    <scope>NUCLEOTIDE SEQUENCE [LARGE SCALE GENOMIC DNA]</scope>
    <source>
        <strain evidence="9">1959</strain>
    </source>
</reference>
<feature type="transmembrane region" description="Helical" evidence="7">
    <location>
        <begin position="122"/>
        <end position="140"/>
    </location>
</feature>
<dbReference type="PANTHER" id="PTHR30106">
    <property type="entry name" value="INNER MEMBRANE PROTEIN YEIH-RELATED"/>
    <property type="match status" value="1"/>
</dbReference>